<organism evidence="1 2">
    <name type="scientific">Jannaschia seosinensis</name>
    <dbReference type="NCBI Taxonomy" id="313367"/>
    <lineage>
        <taxon>Bacteria</taxon>
        <taxon>Pseudomonadati</taxon>
        <taxon>Pseudomonadota</taxon>
        <taxon>Alphaproteobacteria</taxon>
        <taxon>Rhodobacterales</taxon>
        <taxon>Roseobacteraceae</taxon>
        <taxon>Jannaschia</taxon>
    </lineage>
</organism>
<keyword evidence="2" id="KW-1185">Reference proteome</keyword>
<protein>
    <submittedName>
        <fullName evidence="1">Uncharacterized protein</fullName>
    </submittedName>
</protein>
<accession>A0A0M7BBA6</accession>
<reference evidence="1 2" key="1">
    <citation type="submission" date="2015-09" db="EMBL/GenBank/DDBJ databases">
        <authorList>
            <person name="Jackson K.R."/>
            <person name="Lunt B.L."/>
            <person name="Fisher J.N.B."/>
            <person name="Gardner A.V."/>
            <person name="Bailey M.E."/>
            <person name="Deus L.M."/>
            <person name="Earl A.S."/>
            <person name="Gibby P.D."/>
            <person name="Hartmann K.A."/>
            <person name="Liu J.E."/>
            <person name="Manci A.M."/>
            <person name="Nielsen D.A."/>
            <person name="Solomon M.B."/>
            <person name="Breakwell D.P."/>
            <person name="Burnett S.H."/>
            <person name="Grose J.H."/>
        </authorList>
    </citation>
    <scope>NUCLEOTIDE SEQUENCE [LARGE SCALE GENOMIC DNA]</scope>
    <source>
        <strain evidence="1 2">CECT 7799</strain>
    </source>
</reference>
<proteinExistence type="predicted"/>
<dbReference type="AlphaFoldDB" id="A0A0M7BBA6"/>
<evidence type="ECO:0000313" key="2">
    <source>
        <dbReference type="Proteomes" id="UP000049455"/>
    </source>
</evidence>
<name>A0A0M7BBA6_9RHOB</name>
<evidence type="ECO:0000313" key="1">
    <source>
        <dbReference type="EMBL" id="CUH37060.1"/>
    </source>
</evidence>
<gene>
    <name evidence="1" type="ORF">JSE7799_01261</name>
</gene>
<dbReference type="Proteomes" id="UP000049455">
    <property type="component" value="Unassembled WGS sequence"/>
</dbReference>
<sequence length="95" mass="10696">MAVEVAHLLVQVIQIQEAVDAPKEMVGRELRLEIELVEQPGLDLLPSKHRTAHYTTQCWLRAAGWIQLDDSDQGNVRCFTTPSPPSRIFCVQIST</sequence>
<dbReference type="EMBL" id="CYPR01000074">
    <property type="protein sequence ID" value="CUH37060.1"/>
    <property type="molecule type" value="Genomic_DNA"/>
</dbReference>